<evidence type="ECO:0000256" key="5">
    <source>
        <dbReference type="ARBA" id="ARBA00023242"/>
    </source>
</evidence>
<feature type="region of interest" description="Disordered" evidence="6">
    <location>
        <begin position="115"/>
        <end position="136"/>
    </location>
</feature>
<evidence type="ECO:0000256" key="1">
    <source>
        <dbReference type="ARBA" id="ARBA00004123"/>
    </source>
</evidence>
<comment type="caution">
    <text evidence="7">The sequence shown here is derived from an EMBL/GenBank/DDBJ whole genome shotgun (WGS) entry which is preliminary data.</text>
</comment>
<protein>
    <recommendedName>
        <fullName evidence="9">Mediator of RNA polymerase II transcription subunit 4</fullName>
    </recommendedName>
</protein>
<accession>A0A9W7L795</accession>
<dbReference type="GO" id="GO:0003712">
    <property type="term" value="F:transcription coregulator activity"/>
    <property type="evidence" value="ECO:0007669"/>
    <property type="project" value="InterPro"/>
</dbReference>
<keyword evidence="4" id="KW-0804">Transcription</keyword>
<name>A0A9W7L795_9STRA</name>
<feature type="compositionally biased region" description="Basic residues" evidence="6">
    <location>
        <begin position="173"/>
        <end position="187"/>
    </location>
</feature>
<dbReference type="AlphaFoldDB" id="A0A9W7L795"/>
<dbReference type="GO" id="GO:0006357">
    <property type="term" value="P:regulation of transcription by RNA polymerase II"/>
    <property type="evidence" value="ECO:0007669"/>
    <property type="project" value="InterPro"/>
</dbReference>
<dbReference type="Proteomes" id="UP001165065">
    <property type="component" value="Unassembled WGS sequence"/>
</dbReference>
<evidence type="ECO:0008006" key="9">
    <source>
        <dbReference type="Google" id="ProtNLM"/>
    </source>
</evidence>
<dbReference type="OrthoDB" id="10592512at2759"/>
<proteinExistence type="inferred from homology"/>
<evidence type="ECO:0000256" key="4">
    <source>
        <dbReference type="ARBA" id="ARBA00023163"/>
    </source>
</evidence>
<keyword evidence="8" id="KW-1185">Reference proteome</keyword>
<evidence type="ECO:0000313" key="8">
    <source>
        <dbReference type="Proteomes" id="UP001165065"/>
    </source>
</evidence>
<evidence type="ECO:0000256" key="6">
    <source>
        <dbReference type="SAM" id="MobiDB-lite"/>
    </source>
</evidence>
<dbReference type="GO" id="GO:0070847">
    <property type="term" value="C:core mediator complex"/>
    <property type="evidence" value="ECO:0007669"/>
    <property type="project" value="TreeGrafter"/>
</dbReference>
<gene>
    <name evidence="7" type="ORF">TrCOL_g6156</name>
</gene>
<comment type="similarity">
    <text evidence="2">Belongs to the Mediator complex subunit 4 family.</text>
</comment>
<evidence type="ECO:0000256" key="2">
    <source>
        <dbReference type="ARBA" id="ARBA00009626"/>
    </source>
</evidence>
<comment type="subcellular location">
    <subcellularLocation>
        <location evidence="1">Nucleus</location>
    </subcellularLocation>
</comment>
<dbReference type="EMBL" id="BRYA01000050">
    <property type="protein sequence ID" value="GMI35057.1"/>
    <property type="molecule type" value="Genomic_DNA"/>
</dbReference>
<keyword evidence="5" id="KW-0539">Nucleus</keyword>
<keyword evidence="3" id="KW-0805">Transcription regulation</keyword>
<sequence>MSDADILTLTRLNAKLNKLVGLSYNAVSPPGILNRISINPDDEVQSSDGAPTTVPLHTILDSAAALSGTMCAPPSWVTGAPIVGFSPPAPYAHEIRNGVLNRLERERAVGEFMRRKAEEEGRRRKMEGAVDDGPGGKRVKVEVKEYKEGEIKLSEADMKMLEKLKKEKQLKKEAKRKAKAEKAKKKGKEGGKKTTQAKKAKPKSKNEDMDMNLSDSD</sequence>
<dbReference type="GO" id="GO:0016592">
    <property type="term" value="C:mediator complex"/>
    <property type="evidence" value="ECO:0007669"/>
    <property type="project" value="InterPro"/>
</dbReference>
<reference evidence="8" key="1">
    <citation type="journal article" date="2023" name="Commun. Biol.">
        <title>Genome analysis of Parmales, the sister group of diatoms, reveals the evolutionary specialization of diatoms from phago-mixotrophs to photoautotrophs.</title>
        <authorList>
            <person name="Ban H."/>
            <person name="Sato S."/>
            <person name="Yoshikawa S."/>
            <person name="Yamada K."/>
            <person name="Nakamura Y."/>
            <person name="Ichinomiya M."/>
            <person name="Sato N."/>
            <person name="Blanc-Mathieu R."/>
            <person name="Endo H."/>
            <person name="Kuwata A."/>
            <person name="Ogata H."/>
        </authorList>
    </citation>
    <scope>NUCLEOTIDE SEQUENCE [LARGE SCALE GENOMIC DNA]</scope>
</reference>
<feature type="region of interest" description="Disordered" evidence="6">
    <location>
        <begin position="167"/>
        <end position="217"/>
    </location>
</feature>
<evidence type="ECO:0000256" key="3">
    <source>
        <dbReference type="ARBA" id="ARBA00023015"/>
    </source>
</evidence>
<organism evidence="7 8">
    <name type="scientific">Triparma columacea</name>
    <dbReference type="NCBI Taxonomy" id="722753"/>
    <lineage>
        <taxon>Eukaryota</taxon>
        <taxon>Sar</taxon>
        <taxon>Stramenopiles</taxon>
        <taxon>Ochrophyta</taxon>
        <taxon>Bolidophyceae</taxon>
        <taxon>Parmales</taxon>
        <taxon>Triparmaceae</taxon>
        <taxon>Triparma</taxon>
    </lineage>
</organism>
<dbReference type="PANTHER" id="PTHR13208">
    <property type="entry name" value="MEDIATOR OF RNA POLYMERASE II TRANSCRIPTION SUBUNIT 4"/>
    <property type="match status" value="1"/>
</dbReference>
<evidence type="ECO:0000313" key="7">
    <source>
        <dbReference type="EMBL" id="GMI35057.1"/>
    </source>
</evidence>
<dbReference type="PANTHER" id="PTHR13208:SF2">
    <property type="entry name" value="MEDIATOR OF RNA POLYMERASE II TRANSCRIPTION SUBUNIT 4"/>
    <property type="match status" value="1"/>
</dbReference>
<dbReference type="InterPro" id="IPR019258">
    <property type="entry name" value="Mediator_Med4"/>
</dbReference>
<feature type="compositionally biased region" description="Basic and acidic residues" evidence="6">
    <location>
        <begin position="115"/>
        <end position="128"/>
    </location>
</feature>